<dbReference type="SUPFAM" id="SSF49785">
    <property type="entry name" value="Galactose-binding domain-like"/>
    <property type="match status" value="1"/>
</dbReference>
<feature type="region of interest" description="Disordered" evidence="1">
    <location>
        <begin position="443"/>
        <end position="463"/>
    </location>
</feature>
<protein>
    <recommendedName>
        <fullName evidence="2">WW domain-containing protein</fullName>
    </recommendedName>
</protein>
<proteinExistence type="predicted"/>
<accession>A0A7J6U056</accession>
<dbReference type="GO" id="GO:0003723">
    <property type="term" value="F:RNA binding"/>
    <property type="evidence" value="ECO:0007669"/>
    <property type="project" value="TreeGrafter"/>
</dbReference>
<dbReference type="InterPro" id="IPR001202">
    <property type="entry name" value="WW_dom"/>
</dbReference>
<name>A0A7J6U056_PEROL</name>
<dbReference type="PROSITE" id="PS50020">
    <property type="entry name" value="WW_DOMAIN_2"/>
    <property type="match status" value="4"/>
</dbReference>
<dbReference type="GO" id="GO:0005685">
    <property type="term" value="C:U1 snRNP"/>
    <property type="evidence" value="ECO:0007669"/>
    <property type="project" value="TreeGrafter"/>
</dbReference>
<dbReference type="GO" id="GO:0045292">
    <property type="term" value="P:mRNA cis splicing, via spliceosome"/>
    <property type="evidence" value="ECO:0007669"/>
    <property type="project" value="InterPro"/>
</dbReference>
<dbReference type="Proteomes" id="UP000574390">
    <property type="component" value="Unassembled WGS sequence"/>
</dbReference>
<dbReference type="PANTHER" id="PTHR11864:SF0">
    <property type="entry name" value="PRP40 PRE-MRNA PROCESSING FACTOR 40 HOMOLOG A (YEAST)"/>
    <property type="match status" value="1"/>
</dbReference>
<feature type="region of interest" description="Disordered" evidence="1">
    <location>
        <begin position="232"/>
        <end position="254"/>
    </location>
</feature>
<dbReference type="InterPro" id="IPR039726">
    <property type="entry name" value="Prp40-like"/>
</dbReference>
<dbReference type="Gene3D" id="2.20.70.10">
    <property type="match status" value="4"/>
</dbReference>
<dbReference type="SMART" id="SM00456">
    <property type="entry name" value="WW"/>
    <property type="match status" value="4"/>
</dbReference>
<feature type="compositionally biased region" description="Basic and acidic residues" evidence="1">
    <location>
        <begin position="327"/>
        <end position="341"/>
    </location>
</feature>
<dbReference type="PANTHER" id="PTHR11864">
    <property type="entry name" value="PRE-MRNA-PROCESSING PROTEIN PRP40"/>
    <property type="match status" value="1"/>
</dbReference>
<dbReference type="InterPro" id="IPR008979">
    <property type="entry name" value="Galactose-bd-like_sf"/>
</dbReference>
<dbReference type="SUPFAM" id="SSF51045">
    <property type="entry name" value="WW domain"/>
    <property type="match status" value="4"/>
</dbReference>
<feature type="domain" description="WW" evidence="2">
    <location>
        <begin position="483"/>
        <end position="510"/>
    </location>
</feature>
<feature type="domain" description="WW" evidence="2">
    <location>
        <begin position="516"/>
        <end position="551"/>
    </location>
</feature>
<gene>
    <name evidence="3" type="ORF">FOZ62_004845</name>
</gene>
<feature type="domain" description="WW" evidence="2">
    <location>
        <begin position="413"/>
        <end position="446"/>
    </location>
</feature>
<sequence length="565" mass="63246">MSPIDVVGGARQLGRYALGFNDDLAYGIPCKASDESMKPASNVTDGRQDTFWWTVQARAWVELDLSSRDPERRPVQVTQIIIFWHGNCHADSFRIQTSTGESWHTVLEEKEARHCCAAEGYRYRDNGVEDAQGPTGCSFNRISKLPRLEGSCSRIRLEMSDGHPDMWFRRYQFGIRRLVVRGYYSDELRNVSFSLDNFRRSSRLSLTPLEATGIVEEVVSAKEAENAEPSWLLASRRKRRSGGAGRSYPPPKLRSNGFPTVSLFMQKSADVGGSKAWLSTGSTLLKAANRKRLDEARQGLRPCSTQANRRLLEEAAAKGTGEEMVDGETRDELGVESREVNSRCFTASTQESDSDRKIRSSESRLRDDEGESAAMSSGDAASLMSGWEEVRTADGEVYYANCATGESAWERPTRMEADWMEHFSPEGDKYYVNEATGLSTWTRPVRSRPTREGRRSSGSDGVAVSELRQTLGAALGGEDWTDWRRIKAEDGKVYYYNVKTKATAWNLPTPVLSKAPDAPPGWKKVADGDGGEEFYYWNEATDEVTWDFPLPFYEEQDEGEASADA</sequence>
<evidence type="ECO:0000256" key="1">
    <source>
        <dbReference type="SAM" id="MobiDB-lite"/>
    </source>
</evidence>
<evidence type="ECO:0000259" key="2">
    <source>
        <dbReference type="PROSITE" id="PS50020"/>
    </source>
</evidence>
<dbReference type="Pfam" id="PF00397">
    <property type="entry name" value="WW"/>
    <property type="match status" value="3"/>
</dbReference>
<comment type="caution">
    <text evidence="3">The sequence shown here is derived from an EMBL/GenBank/DDBJ whole genome shotgun (WGS) entry which is preliminary data.</text>
</comment>
<dbReference type="EMBL" id="JABANM010003446">
    <property type="protein sequence ID" value="KAF4750858.1"/>
    <property type="molecule type" value="Genomic_DNA"/>
</dbReference>
<evidence type="ECO:0000313" key="4">
    <source>
        <dbReference type="Proteomes" id="UP000574390"/>
    </source>
</evidence>
<feature type="region of interest" description="Disordered" evidence="1">
    <location>
        <begin position="315"/>
        <end position="382"/>
    </location>
</feature>
<evidence type="ECO:0000313" key="3">
    <source>
        <dbReference type="EMBL" id="KAF4750858.1"/>
    </source>
</evidence>
<dbReference type="InterPro" id="IPR036020">
    <property type="entry name" value="WW_dom_sf"/>
</dbReference>
<dbReference type="CDD" id="cd00201">
    <property type="entry name" value="WW"/>
    <property type="match status" value="4"/>
</dbReference>
<dbReference type="PROSITE" id="PS01159">
    <property type="entry name" value="WW_DOMAIN_1"/>
    <property type="match status" value="1"/>
</dbReference>
<feature type="compositionally biased region" description="Basic and acidic residues" evidence="1">
    <location>
        <begin position="353"/>
        <end position="367"/>
    </location>
</feature>
<feature type="domain" description="WW" evidence="2">
    <location>
        <begin position="381"/>
        <end position="414"/>
    </location>
</feature>
<dbReference type="GO" id="GO:0071004">
    <property type="term" value="C:U2-type prespliceosome"/>
    <property type="evidence" value="ECO:0007669"/>
    <property type="project" value="TreeGrafter"/>
</dbReference>
<reference evidence="3 4" key="1">
    <citation type="submission" date="2020-04" db="EMBL/GenBank/DDBJ databases">
        <title>Perkinsus olseni comparative genomics.</title>
        <authorList>
            <person name="Bogema D.R."/>
        </authorList>
    </citation>
    <scope>NUCLEOTIDE SEQUENCE [LARGE SCALE GENOMIC DNA]</scope>
    <source>
        <strain evidence="3">ATCC PRA-205</strain>
    </source>
</reference>
<dbReference type="Gene3D" id="2.60.120.260">
    <property type="entry name" value="Galactose-binding domain-like"/>
    <property type="match status" value="1"/>
</dbReference>
<dbReference type="AlphaFoldDB" id="A0A7J6U056"/>
<organism evidence="3 4">
    <name type="scientific">Perkinsus olseni</name>
    <name type="common">Perkinsus atlanticus</name>
    <dbReference type="NCBI Taxonomy" id="32597"/>
    <lineage>
        <taxon>Eukaryota</taxon>
        <taxon>Sar</taxon>
        <taxon>Alveolata</taxon>
        <taxon>Perkinsozoa</taxon>
        <taxon>Perkinsea</taxon>
        <taxon>Perkinsida</taxon>
        <taxon>Perkinsidae</taxon>
        <taxon>Perkinsus</taxon>
    </lineage>
</organism>